<evidence type="ECO:0000313" key="14">
    <source>
        <dbReference type="Proteomes" id="UP000323000"/>
    </source>
</evidence>
<dbReference type="Proteomes" id="UP000323000">
    <property type="component" value="Chromosome 3"/>
</dbReference>
<dbReference type="OrthoDB" id="2789670at2759"/>
<evidence type="ECO:0000256" key="4">
    <source>
        <dbReference type="ARBA" id="ARBA00022617"/>
    </source>
</evidence>
<evidence type="ECO:0000256" key="8">
    <source>
        <dbReference type="ARBA" id="ARBA00023002"/>
    </source>
</evidence>
<dbReference type="GO" id="GO:0020037">
    <property type="term" value="F:heme binding"/>
    <property type="evidence" value="ECO:0007669"/>
    <property type="project" value="InterPro"/>
</dbReference>
<keyword evidence="14" id="KW-1185">Reference proteome</keyword>
<dbReference type="InterPro" id="IPR052306">
    <property type="entry name" value="CYP450_71D"/>
</dbReference>
<evidence type="ECO:0000256" key="9">
    <source>
        <dbReference type="ARBA" id="ARBA00023004"/>
    </source>
</evidence>
<dbReference type="Gene3D" id="1.10.630.10">
    <property type="entry name" value="Cytochrome P450"/>
    <property type="match status" value="2"/>
</dbReference>
<evidence type="ECO:0000256" key="1">
    <source>
        <dbReference type="ARBA" id="ARBA00001971"/>
    </source>
</evidence>
<evidence type="ECO:0000256" key="2">
    <source>
        <dbReference type="ARBA" id="ARBA00004167"/>
    </source>
</evidence>
<accession>A0A5C7IF13</accession>
<proteinExistence type="inferred from homology"/>
<organism evidence="13 14">
    <name type="scientific">Acer yangbiense</name>
    <dbReference type="NCBI Taxonomy" id="1000413"/>
    <lineage>
        <taxon>Eukaryota</taxon>
        <taxon>Viridiplantae</taxon>
        <taxon>Streptophyta</taxon>
        <taxon>Embryophyta</taxon>
        <taxon>Tracheophyta</taxon>
        <taxon>Spermatophyta</taxon>
        <taxon>Magnoliopsida</taxon>
        <taxon>eudicotyledons</taxon>
        <taxon>Gunneridae</taxon>
        <taxon>Pentapetalae</taxon>
        <taxon>rosids</taxon>
        <taxon>malvids</taxon>
        <taxon>Sapindales</taxon>
        <taxon>Sapindaceae</taxon>
        <taxon>Hippocastanoideae</taxon>
        <taxon>Acereae</taxon>
        <taxon>Acer</taxon>
    </lineage>
</organism>
<dbReference type="InterPro" id="IPR036396">
    <property type="entry name" value="Cyt_P450_sf"/>
</dbReference>
<dbReference type="PRINTS" id="PR00463">
    <property type="entry name" value="EP450I"/>
</dbReference>
<sequence length="394" mass="44729">MHLQLGEISTVVVSSPELTKEVMKTHDVIFASRPEFLVSKVLFYGSTDIAFSPYGDYWRQLRKICSLELLSTKRVQSFQSIREEVVSNLIDWISSKAGSPIYLTDRLHSLTYGVTSRAAFGKRYKEQKSFVSIVIETTKLASGFNVADLFPSIEGLLQWISGIRPQLEKIHQESDIILENIISEHKKARATLDLGNKHEKNNEDLVDVLLKVQELEDSEFHLTTNNIKAVIWDVFGAGGEASATTIDSALSELMKNPRVMTKAQAEVREVFNRNKKVDETGICEMKFLKLVIKETLRLHPLGSTKRFHDSPIDYKGNDFEYIPFGAGRRICPGMSFGLANVELPLAMLLYHLDWKLPDGMKHEDLNMTETFGIVVRRKEDLYIVPHRYCPSFAA</sequence>
<dbReference type="SUPFAM" id="SSF48264">
    <property type="entry name" value="Cytochrome P450"/>
    <property type="match status" value="1"/>
</dbReference>
<evidence type="ECO:0000256" key="11">
    <source>
        <dbReference type="ARBA" id="ARBA00023136"/>
    </source>
</evidence>
<gene>
    <name evidence="13" type="ORF">EZV62_009205</name>
</gene>
<comment type="subcellular location">
    <subcellularLocation>
        <location evidence="2">Membrane</location>
        <topology evidence="2">Single-pass membrane protein</topology>
    </subcellularLocation>
</comment>
<dbReference type="PANTHER" id="PTHR47953">
    <property type="entry name" value="OS08G0105600 PROTEIN"/>
    <property type="match status" value="1"/>
</dbReference>
<protein>
    <recommendedName>
        <fullName evidence="15">Cytochrome P450</fullName>
    </recommendedName>
</protein>
<evidence type="ECO:0000256" key="6">
    <source>
        <dbReference type="ARBA" id="ARBA00022723"/>
    </source>
</evidence>
<dbReference type="InterPro" id="IPR017972">
    <property type="entry name" value="Cyt_P450_CS"/>
</dbReference>
<reference evidence="14" key="1">
    <citation type="journal article" date="2019" name="Gigascience">
        <title>De novo genome assembly of the endangered Acer yangbiense, a plant species with extremely small populations endemic to Yunnan Province, China.</title>
        <authorList>
            <person name="Yang J."/>
            <person name="Wariss H.M."/>
            <person name="Tao L."/>
            <person name="Zhang R."/>
            <person name="Yun Q."/>
            <person name="Hollingsworth P."/>
            <person name="Dao Z."/>
            <person name="Luo G."/>
            <person name="Guo H."/>
            <person name="Ma Y."/>
            <person name="Sun W."/>
        </authorList>
    </citation>
    <scope>NUCLEOTIDE SEQUENCE [LARGE SCALE GENOMIC DNA]</scope>
    <source>
        <strain evidence="14">cv. Malutang</strain>
    </source>
</reference>
<evidence type="ECO:0000256" key="5">
    <source>
        <dbReference type="ARBA" id="ARBA00022692"/>
    </source>
</evidence>
<dbReference type="GO" id="GO:0016020">
    <property type="term" value="C:membrane"/>
    <property type="evidence" value="ECO:0007669"/>
    <property type="project" value="UniProtKB-SubCell"/>
</dbReference>
<dbReference type="CDD" id="cd11072">
    <property type="entry name" value="CYP71-like"/>
    <property type="match status" value="1"/>
</dbReference>
<dbReference type="InterPro" id="IPR001128">
    <property type="entry name" value="Cyt_P450"/>
</dbReference>
<keyword evidence="11" id="KW-0472">Membrane</keyword>
<dbReference type="PROSITE" id="PS00086">
    <property type="entry name" value="CYTOCHROME_P450"/>
    <property type="match status" value="1"/>
</dbReference>
<keyword evidence="7" id="KW-1133">Transmembrane helix</keyword>
<comment type="similarity">
    <text evidence="3 12">Belongs to the cytochrome P450 family.</text>
</comment>
<evidence type="ECO:0000256" key="10">
    <source>
        <dbReference type="ARBA" id="ARBA00023033"/>
    </source>
</evidence>
<dbReference type="GO" id="GO:0004497">
    <property type="term" value="F:monooxygenase activity"/>
    <property type="evidence" value="ECO:0007669"/>
    <property type="project" value="UniProtKB-KW"/>
</dbReference>
<keyword evidence="10 12" id="KW-0503">Monooxygenase</keyword>
<comment type="cofactor">
    <cofactor evidence="1">
        <name>heme</name>
        <dbReference type="ChEBI" id="CHEBI:30413"/>
    </cofactor>
</comment>
<dbReference type="InterPro" id="IPR002401">
    <property type="entry name" value="Cyt_P450_E_grp-I"/>
</dbReference>
<dbReference type="PANTHER" id="PTHR47953:SF19">
    <property type="entry name" value="OS06G0641600 PROTEIN"/>
    <property type="match status" value="1"/>
</dbReference>
<dbReference type="AlphaFoldDB" id="A0A5C7IF13"/>
<evidence type="ECO:0000256" key="7">
    <source>
        <dbReference type="ARBA" id="ARBA00022989"/>
    </source>
</evidence>
<evidence type="ECO:0000256" key="12">
    <source>
        <dbReference type="RuleBase" id="RU000461"/>
    </source>
</evidence>
<keyword evidence="5" id="KW-0812">Transmembrane</keyword>
<dbReference type="EMBL" id="VAHF01000003">
    <property type="protein sequence ID" value="TXG67930.1"/>
    <property type="molecule type" value="Genomic_DNA"/>
</dbReference>
<evidence type="ECO:0008006" key="15">
    <source>
        <dbReference type="Google" id="ProtNLM"/>
    </source>
</evidence>
<comment type="caution">
    <text evidence="13">The sequence shown here is derived from an EMBL/GenBank/DDBJ whole genome shotgun (WGS) entry which is preliminary data.</text>
</comment>
<keyword evidence="9 12" id="KW-0408">Iron</keyword>
<dbReference type="GO" id="GO:0005506">
    <property type="term" value="F:iron ion binding"/>
    <property type="evidence" value="ECO:0007669"/>
    <property type="project" value="InterPro"/>
</dbReference>
<name>A0A5C7IF13_9ROSI</name>
<keyword evidence="6 12" id="KW-0479">Metal-binding</keyword>
<evidence type="ECO:0000256" key="3">
    <source>
        <dbReference type="ARBA" id="ARBA00010617"/>
    </source>
</evidence>
<evidence type="ECO:0000313" key="13">
    <source>
        <dbReference type="EMBL" id="TXG67930.1"/>
    </source>
</evidence>
<dbReference type="GO" id="GO:0016705">
    <property type="term" value="F:oxidoreductase activity, acting on paired donors, with incorporation or reduction of molecular oxygen"/>
    <property type="evidence" value="ECO:0007669"/>
    <property type="project" value="InterPro"/>
</dbReference>
<dbReference type="Pfam" id="PF00067">
    <property type="entry name" value="p450"/>
    <property type="match status" value="1"/>
</dbReference>
<keyword evidence="4 12" id="KW-0349">Heme</keyword>
<keyword evidence="8 12" id="KW-0560">Oxidoreductase</keyword>